<dbReference type="SUPFAM" id="SSF103088">
    <property type="entry name" value="OmpA-like"/>
    <property type="match status" value="1"/>
</dbReference>
<dbReference type="RefSeq" id="WP_032587365.1">
    <property type="nucleotide sequence ID" value="NZ_JGCY01000165.1"/>
</dbReference>
<name>A0A015T174_BACFG</name>
<accession>A0A015T174</accession>
<dbReference type="Proteomes" id="UP000020529">
    <property type="component" value="Unassembled WGS sequence"/>
</dbReference>
<evidence type="ECO:0000259" key="2">
    <source>
        <dbReference type="Pfam" id="PF00691"/>
    </source>
</evidence>
<dbReference type="SUPFAM" id="SSF56925">
    <property type="entry name" value="OMPA-like"/>
    <property type="match status" value="1"/>
</dbReference>
<comment type="caution">
    <text evidence="3">The sequence shown here is derived from an EMBL/GenBank/DDBJ whole genome shotgun (WGS) entry which is preliminary data.</text>
</comment>
<organism evidence="3 5">
    <name type="scientific">Bacteroides fragilis str. 3988T(B)14</name>
    <dbReference type="NCBI Taxonomy" id="1339315"/>
    <lineage>
        <taxon>Bacteria</taxon>
        <taxon>Pseudomonadati</taxon>
        <taxon>Bacteroidota</taxon>
        <taxon>Bacteroidia</taxon>
        <taxon>Bacteroidales</taxon>
        <taxon>Bacteroidaceae</taxon>
        <taxon>Bacteroides</taxon>
    </lineage>
</organism>
<dbReference type="PATRIC" id="fig|1339315.3.peg.636"/>
<dbReference type="EMBL" id="JGCY01000165">
    <property type="protein sequence ID" value="EXY76396.1"/>
    <property type="molecule type" value="Genomic_DNA"/>
</dbReference>
<feature type="chain" id="PRO_5007367136" evidence="1">
    <location>
        <begin position="20"/>
        <end position="480"/>
    </location>
</feature>
<dbReference type="InterPro" id="IPR006665">
    <property type="entry name" value="OmpA-like"/>
</dbReference>
<dbReference type="InterPro" id="IPR011250">
    <property type="entry name" value="OMP/PagP_B-barrel"/>
</dbReference>
<keyword evidence="1" id="KW-0732">Signal</keyword>
<feature type="domain" description="OmpA-like" evidence="2">
    <location>
        <begin position="378"/>
        <end position="457"/>
    </location>
</feature>
<evidence type="ECO:0000313" key="4">
    <source>
        <dbReference type="EMBL" id="EXY76396.1"/>
    </source>
</evidence>
<protein>
    <submittedName>
        <fullName evidence="3">OmpA family protein</fullName>
    </submittedName>
</protein>
<reference evidence="3 5" key="1">
    <citation type="submission" date="2014-02" db="EMBL/GenBank/DDBJ databases">
        <authorList>
            <person name="Sears C."/>
            <person name="Carroll K."/>
            <person name="Sack B.R."/>
            <person name="Qadri F."/>
            <person name="Myers L.L."/>
            <person name="Chung G.-T."/>
            <person name="Escheverria P."/>
            <person name="Fraser C.M."/>
            <person name="Sadzewicz L."/>
            <person name="Shefchek K.A."/>
            <person name="Tallon L."/>
            <person name="Das S.P."/>
            <person name="Daugherty S."/>
            <person name="Mongodin E.F."/>
        </authorList>
    </citation>
    <scope>NUCLEOTIDE SEQUENCE [LARGE SCALE GENOMIC DNA]</scope>
    <source>
        <strain evidence="3">3988T</strain>
        <strain evidence="5">3988T(B)14</strain>
    </source>
</reference>
<dbReference type="AlphaFoldDB" id="A0A015T174"/>
<feature type="signal peptide" evidence="1">
    <location>
        <begin position="1"/>
        <end position="19"/>
    </location>
</feature>
<evidence type="ECO:0000313" key="5">
    <source>
        <dbReference type="Proteomes" id="UP000020529"/>
    </source>
</evidence>
<dbReference type="EMBL" id="JGCY01000209">
    <property type="protein sequence ID" value="EXY76232.1"/>
    <property type="molecule type" value="Genomic_DNA"/>
</dbReference>
<sequence>MTKQIIFIFALLCTLQAQASVQPVQKDTVRHTIHYEVAELLQPMQPVYLNGVLLPASRTGNWFVSISGGATVLLGTPLGCEDLFGRVKPSYSLAVGKWFTPLVGARVNYSGLQFKDAQLSTQDYHYIHADLLWNLLGRRYARQEQVRWRLAPFMGVGLLHNATNGNNPFALSYGIQTQYRISKRVSAMLELSNTTTFQDFDGYGYPNRPGDHMLSLTAGFTFHLGKVGWKRAVDTAPYIHRNELLVDYGNFLSEENRRYVGRHNQDKRTLVELKKILEIEGLLDTYSHIFDNDDITGCRYPINNYSGLNSLRARLKHSYWDGSSPLDTTILQTENGKPSYNYTASRNVLSAHQDTLAMDSTVLSYADGECIGAPIYFFFALNTTHLTDTSQRLNLDELARVAKKYSLSVRGTGAADSSTGTSSINDSLSISRAGFITAELEQRGIPAKRIIRVSKGGIADYMPVEANRHTKVELFFPKAK</sequence>
<dbReference type="Pfam" id="PF00691">
    <property type="entry name" value="OmpA"/>
    <property type="match status" value="1"/>
</dbReference>
<evidence type="ECO:0000313" key="3">
    <source>
        <dbReference type="EMBL" id="EXY76232.1"/>
    </source>
</evidence>
<evidence type="ECO:0000256" key="1">
    <source>
        <dbReference type="SAM" id="SignalP"/>
    </source>
</evidence>
<proteinExistence type="predicted"/>
<dbReference type="Gene3D" id="3.30.1330.60">
    <property type="entry name" value="OmpA-like domain"/>
    <property type="match status" value="1"/>
</dbReference>
<gene>
    <name evidence="4" type="ORF">M124_4731</name>
    <name evidence="3" type="ORF">M124_4900</name>
</gene>
<dbReference type="InterPro" id="IPR036737">
    <property type="entry name" value="OmpA-like_sf"/>
</dbReference>